<sequence>MSKMTIFTTNDNYCNDKCSKFISIKGSINYLFLNIIIFNVISTCFHLTHIQQNKFEFSCLHFVFIFISIETPIMLLLLIKLVNNVGNIYCHIKTKNIKLIQLATNLIILYVCKTKTSYRYHINEITKINNSHKPNILSKILNYLKLCHIITVDYLIISQLIDPFISSELNLFLIMLIYKISYILQLILISDWDFDNRVKCILIETKKASAKF</sequence>
<gene>
    <name evidence="2" type="ORF">AGLY_015463</name>
</gene>
<feature type="transmembrane region" description="Helical" evidence="1">
    <location>
        <begin position="30"/>
        <end position="48"/>
    </location>
</feature>
<protein>
    <submittedName>
        <fullName evidence="2">Uncharacterized protein</fullName>
    </submittedName>
</protein>
<feature type="transmembrane region" description="Helical" evidence="1">
    <location>
        <begin position="169"/>
        <end position="189"/>
    </location>
</feature>
<keyword evidence="3" id="KW-1185">Reference proteome</keyword>
<proteinExistence type="predicted"/>
<keyword evidence="1" id="KW-0812">Transmembrane</keyword>
<evidence type="ECO:0000313" key="3">
    <source>
        <dbReference type="Proteomes" id="UP000475862"/>
    </source>
</evidence>
<evidence type="ECO:0000313" key="2">
    <source>
        <dbReference type="EMBL" id="KAE9524098.1"/>
    </source>
</evidence>
<feature type="transmembrane region" description="Helical" evidence="1">
    <location>
        <begin position="60"/>
        <end position="79"/>
    </location>
</feature>
<name>A0A6G0T119_APHGL</name>
<comment type="caution">
    <text evidence="2">The sequence shown here is derived from an EMBL/GenBank/DDBJ whole genome shotgun (WGS) entry which is preliminary data.</text>
</comment>
<dbReference type="Proteomes" id="UP000475862">
    <property type="component" value="Unassembled WGS sequence"/>
</dbReference>
<accession>A0A6G0T119</accession>
<dbReference type="AlphaFoldDB" id="A0A6G0T119"/>
<organism evidence="2 3">
    <name type="scientific">Aphis glycines</name>
    <name type="common">Soybean aphid</name>
    <dbReference type="NCBI Taxonomy" id="307491"/>
    <lineage>
        <taxon>Eukaryota</taxon>
        <taxon>Metazoa</taxon>
        <taxon>Ecdysozoa</taxon>
        <taxon>Arthropoda</taxon>
        <taxon>Hexapoda</taxon>
        <taxon>Insecta</taxon>
        <taxon>Pterygota</taxon>
        <taxon>Neoptera</taxon>
        <taxon>Paraneoptera</taxon>
        <taxon>Hemiptera</taxon>
        <taxon>Sternorrhyncha</taxon>
        <taxon>Aphidomorpha</taxon>
        <taxon>Aphidoidea</taxon>
        <taxon>Aphididae</taxon>
        <taxon>Aphidini</taxon>
        <taxon>Aphis</taxon>
        <taxon>Aphis</taxon>
    </lineage>
</organism>
<keyword evidence="1" id="KW-0472">Membrane</keyword>
<reference evidence="2 3" key="1">
    <citation type="submission" date="2019-08" db="EMBL/GenBank/DDBJ databases">
        <title>The genome of the soybean aphid Biotype 1, its phylome, world population structure and adaptation to the North American continent.</title>
        <authorList>
            <person name="Giordano R."/>
            <person name="Donthu R.K."/>
            <person name="Hernandez A.G."/>
            <person name="Wright C.L."/>
            <person name="Zimin A.V."/>
        </authorList>
    </citation>
    <scope>NUCLEOTIDE SEQUENCE [LARGE SCALE GENOMIC DNA]</scope>
    <source>
        <tissue evidence="2">Whole aphids</tissue>
    </source>
</reference>
<dbReference type="EMBL" id="VYZN01000072">
    <property type="protein sequence ID" value="KAE9524098.1"/>
    <property type="molecule type" value="Genomic_DNA"/>
</dbReference>
<keyword evidence="1" id="KW-1133">Transmembrane helix</keyword>
<evidence type="ECO:0000256" key="1">
    <source>
        <dbReference type="SAM" id="Phobius"/>
    </source>
</evidence>